<dbReference type="EMBL" id="CP001841">
    <property type="protein sequence ID" value="AEF82535.1"/>
    <property type="molecule type" value="Genomic_DNA"/>
</dbReference>
<accession>F5YF64</accession>
<protein>
    <submittedName>
        <fullName evidence="1">Uncharacterized protein</fullName>
    </submittedName>
</protein>
<name>F5YF64_LEAAZ</name>
<reference evidence="1 2" key="2">
    <citation type="journal article" date="2011" name="ISME J.">
        <title>RNA-seq reveals cooperative metabolic interactions between two termite-gut spirochete species in co-culture.</title>
        <authorList>
            <person name="Rosenthal A.Z."/>
            <person name="Matson E.G."/>
            <person name="Eldar A."/>
            <person name="Leadbetter J.R."/>
        </authorList>
    </citation>
    <scope>NUCLEOTIDE SEQUENCE [LARGE SCALE GENOMIC DNA]</scope>
    <source>
        <strain evidence="2">ATCC BAA-888 / DSM 13862 / ZAS-9</strain>
    </source>
</reference>
<dbReference type="STRING" id="545695.TREAZ_2499"/>
<dbReference type="HOGENOM" id="CLU_2557269_0_0_12"/>
<evidence type="ECO:0000313" key="2">
    <source>
        <dbReference type="Proteomes" id="UP000009222"/>
    </source>
</evidence>
<gene>
    <name evidence="1" type="ordered locus">TREAZ_2499</name>
</gene>
<dbReference type="InParanoid" id="F5YF64"/>
<dbReference type="Proteomes" id="UP000009222">
    <property type="component" value="Chromosome"/>
</dbReference>
<proteinExistence type="predicted"/>
<dbReference type="KEGG" id="taz:TREAZ_2499"/>
<sequence>MVAYYLKLDEFYSMQDPNETARIAIDADHRIYVFSYRRNTITGKIRYHGKLRLSEKGSLKAWRMLQKLKAANPNRQGKGEQS</sequence>
<keyword evidence="2" id="KW-1185">Reference proteome</keyword>
<evidence type="ECO:0000313" key="1">
    <source>
        <dbReference type="EMBL" id="AEF82535.1"/>
    </source>
</evidence>
<reference evidence="2" key="1">
    <citation type="submission" date="2009-12" db="EMBL/GenBank/DDBJ databases">
        <title>Complete sequence of Treponema azotonutricium strain ZAS-9.</title>
        <authorList>
            <person name="Tetu S.G."/>
            <person name="Matson E."/>
            <person name="Ren Q."/>
            <person name="Seshadri R."/>
            <person name="Elbourne L."/>
            <person name="Hassan K.A."/>
            <person name="Durkin A."/>
            <person name="Radune D."/>
            <person name="Mohamoud Y."/>
            <person name="Shay R."/>
            <person name="Jin S."/>
            <person name="Zhang X."/>
            <person name="Lucey K."/>
            <person name="Ballor N.R."/>
            <person name="Ottesen E."/>
            <person name="Rosenthal R."/>
            <person name="Allen A."/>
            <person name="Leadbetter J.R."/>
            <person name="Paulsen I.T."/>
        </authorList>
    </citation>
    <scope>NUCLEOTIDE SEQUENCE [LARGE SCALE GENOMIC DNA]</scope>
    <source>
        <strain evidence="2">ATCC BAA-888 / DSM 13862 / ZAS-9</strain>
    </source>
</reference>
<organism evidence="1 2">
    <name type="scientific">Leadbettera azotonutricia (strain ATCC BAA-888 / DSM 13862 / ZAS-9)</name>
    <name type="common">Treponema azotonutricium</name>
    <dbReference type="NCBI Taxonomy" id="545695"/>
    <lineage>
        <taxon>Bacteria</taxon>
        <taxon>Pseudomonadati</taxon>
        <taxon>Spirochaetota</taxon>
        <taxon>Spirochaetia</taxon>
        <taxon>Spirochaetales</taxon>
        <taxon>Breznakiellaceae</taxon>
        <taxon>Leadbettera</taxon>
    </lineage>
</organism>
<dbReference type="AlphaFoldDB" id="F5YF64"/>